<feature type="signal peptide" evidence="2">
    <location>
        <begin position="1"/>
        <end position="26"/>
    </location>
</feature>
<dbReference type="AlphaFoldDB" id="A0A4Q8K7L4"/>
<dbReference type="EMBL" id="HAHL01000293">
    <property type="protein sequence ID" value="SNX35346.1"/>
    <property type="molecule type" value="Transcribed_RNA"/>
</dbReference>
<keyword evidence="2" id="KW-0732">Signal</keyword>
<organism evidence="3">
    <name type="scientific">Liphistius sp. SGP-2016</name>
    <dbReference type="NCBI Taxonomy" id="1905180"/>
    <lineage>
        <taxon>Eukaryota</taxon>
        <taxon>Metazoa</taxon>
        <taxon>Ecdysozoa</taxon>
        <taxon>Arthropoda</taxon>
        <taxon>Chelicerata</taxon>
        <taxon>Arachnida</taxon>
        <taxon>Araneae</taxon>
        <taxon>Mesothelae</taxon>
        <taxon>Liphistiidae</taxon>
        <taxon>Liphistius</taxon>
    </lineage>
</organism>
<evidence type="ECO:0000313" key="3">
    <source>
        <dbReference type="EMBL" id="SNX35346.1"/>
    </source>
</evidence>
<dbReference type="PANTHER" id="PTHR31649">
    <property type="entry name" value="AGAP009604-PA"/>
    <property type="match status" value="1"/>
</dbReference>
<feature type="region of interest" description="Disordered" evidence="1">
    <location>
        <begin position="178"/>
        <end position="206"/>
    </location>
</feature>
<reference evidence="3" key="2">
    <citation type="submission" date="2019-05" db="EMBL/GenBank/DDBJ databases">
        <title>Unravelling the molecular evolution of spider venoms.</title>
        <authorList>
            <person name="Pineda S."/>
        </authorList>
    </citation>
    <scope>NUCLEOTIDE SEQUENCE</scope>
</reference>
<feature type="compositionally biased region" description="Polar residues" evidence="1">
    <location>
        <begin position="179"/>
        <end position="188"/>
    </location>
</feature>
<name>A0A4Q8K7L4_9ARAC</name>
<proteinExistence type="predicted"/>
<dbReference type="InterPro" id="IPR006616">
    <property type="entry name" value="DM9_repeat"/>
</dbReference>
<evidence type="ECO:0000256" key="1">
    <source>
        <dbReference type="SAM" id="MobiDB-lite"/>
    </source>
</evidence>
<sequence>MLVESFFLSTLITSVIFAEIVAIVEMDVPAPSGFQWINSKNGQVPPKAVNCGYDNGQLLYLGRALHSGDLLPGKVHPAHGCCFVPYNGGEHAVKEYEVLCVTDGGNYEWKGNTNGLVQSNAVQGGVTEEGEPLYVGRKQHDKALVSGKIQPSKLGLFVPFGGNEHFYRDYEVLIGNFNEGDSSEPNGNSRPPCPRPCKPSFPQKRC</sequence>
<protein>
    <submittedName>
        <fullName evidence="3">U8-Liphistoxin-Lsp1a_1</fullName>
    </submittedName>
</protein>
<feature type="chain" id="PRO_5020805593" evidence="2">
    <location>
        <begin position="27"/>
        <end position="206"/>
    </location>
</feature>
<accession>A0A4Q8K7L4</accession>
<dbReference type="SMART" id="SM00696">
    <property type="entry name" value="DM9"/>
    <property type="match status" value="2"/>
</dbReference>
<reference evidence="3" key="1">
    <citation type="submission" date="2017-05" db="EMBL/GenBank/DDBJ databases">
        <authorList>
            <person name="QRISCLOUD D."/>
        </authorList>
    </citation>
    <scope>NUCLEOTIDE SEQUENCE</scope>
</reference>
<dbReference type="PANTHER" id="PTHR31649:SF1">
    <property type="entry name" value="FARNESOIC ACID O-METHYL TRANSFERASE DOMAIN-CONTAINING PROTEIN"/>
    <property type="match status" value="1"/>
</dbReference>
<dbReference type="Pfam" id="PF11901">
    <property type="entry name" value="DM9"/>
    <property type="match status" value="1"/>
</dbReference>
<evidence type="ECO:0000256" key="2">
    <source>
        <dbReference type="SAM" id="SignalP"/>
    </source>
</evidence>